<dbReference type="Pfam" id="PF13500">
    <property type="entry name" value="AAA_26"/>
    <property type="match status" value="1"/>
</dbReference>
<evidence type="ECO:0000259" key="2">
    <source>
        <dbReference type="SMART" id="SM00860"/>
    </source>
</evidence>
<evidence type="ECO:0000313" key="3">
    <source>
        <dbReference type="EMBL" id="MDP9794499.1"/>
    </source>
</evidence>
<dbReference type="RefSeq" id="WP_306829637.1">
    <property type="nucleotide sequence ID" value="NZ_JAUSRA010000001.1"/>
</dbReference>
<protein>
    <submittedName>
        <fullName evidence="3">Cell wall assembly regulator SMI1</fullName>
    </submittedName>
</protein>
<accession>A0ABT9MST0</accession>
<feature type="domain" description="Knr4/Smi1-like" evidence="2">
    <location>
        <begin position="393"/>
        <end position="520"/>
    </location>
</feature>
<dbReference type="Proteomes" id="UP001240984">
    <property type="component" value="Unassembled WGS sequence"/>
</dbReference>
<evidence type="ECO:0000313" key="4">
    <source>
        <dbReference type="Proteomes" id="UP001240984"/>
    </source>
</evidence>
<feature type="region of interest" description="Disordered" evidence="1">
    <location>
        <begin position="320"/>
        <end position="339"/>
    </location>
</feature>
<gene>
    <name evidence="3" type="ORF">J2S43_003011</name>
</gene>
<dbReference type="InterPro" id="IPR018958">
    <property type="entry name" value="Knr4/Smi1-like_dom"/>
</dbReference>
<organism evidence="3 4">
    <name type="scientific">Catenuloplanes nepalensis</name>
    <dbReference type="NCBI Taxonomy" id="587533"/>
    <lineage>
        <taxon>Bacteria</taxon>
        <taxon>Bacillati</taxon>
        <taxon>Actinomycetota</taxon>
        <taxon>Actinomycetes</taxon>
        <taxon>Micromonosporales</taxon>
        <taxon>Micromonosporaceae</taxon>
        <taxon>Catenuloplanes</taxon>
    </lineage>
</organism>
<dbReference type="EMBL" id="JAUSRA010000001">
    <property type="protein sequence ID" value="MDP9794499.1"/>
    <property type="molecule type" value="Genomic_DNA"/>
</dbReference>
<dbReference type="Pfam" id="PF09346">
    <property type="entry name" value="SMI1_KNR4"/>
    <property type="match status" value="1"/>
</dbReference>
<proteinExistence type="predicted"/>
<evidence type="ECO:0000256" key="1">
    <source>
        <dbReference type="SAM" id="MobiDB-lite"/>
    </source>
</evidence>
<feature type="region of interest" description="Disordered" evidence="1">
    <location>
        <begin position="148"/>
        <end position="231"/>
    </location>
</feature>
<feature type="compositionally biased region" description="Low complexity" evidence="1">
    <location>
        <begin position="206"/>
        <end position="224"/>
    </location>
</feature>
<keyword evidence="4" id="KW-1185">Reference proteome</keyword>
<comment type="caution">
    <text evidence="3">The sequence shown here is derived from an EMBL/GenBank/DDBJ whole genome shotgun (WGS) entry which is preliminary data.</text>
</comment>
<dbReference type="Gene3D" id="3.40.50.300">
    <property type="entry name" value="P-loop containing nucleotide triphosphate hydrolases"/>
    <property type="match status" value="1"/>
</dbReference>
<dbReference type="SUPFAM" id="SSF52540">
    <property type="entry name" value="P-loop containing nucleoside triphosphate hydrolases"/>
    <property type="match status" value="1"/>
</dbReference>
<dbReference type="InterPro" id="IPR027417">
    <property type="entry name" value="P-loop_NTPase"/>
</dbReference>
<reference evidence="3 4" key="1">
    <citation type="submission" date="2023-07" db="EMBL/GenBank/DDBJ databases">
        <title>Sequencing the genomes of 1000 actinobacteria strains.</title>
        <authorList>
            <person name="Klenk H.-P."/>
        </authorList>
    </citation>
    <scope>NUCLEOTIDE SEQUENCE [LARGE SCALE GENOMIC DNA]</scope>
    <source>
        <strain evidence="3 4">DSM 44710</strain>
    </source>
</reference>
<dbReference type="InterPro" id="IPR037883">
    <property type="entry name" value="Knr4/Smi1-like_sf"/>
</dbReference>
<feature type="compositionally biased region" description="Low complexity" evidence="1">
    <location>
        <begin position="182"/>
        <end position="196"/>
    </location>
</feature>
<feature type="region of interest" description="Disordered" evidence="1">
    <location>
        <begin position="258"/>
        <end position="281"/>
    </location>
</feature>
<name>A0ABT9MST0_9ACTN</name>
<dbReference type="SUPFAM" id="SSF160631">
    <property type="entry name" value="SMI1/KNR4-like"/>
    <property type="match status" value="1"/>
</dbReference>
<sequence length="549" mass="56317">MGRLWPDGGPWVVVPTSAGVDWEAAVAALAAASSVRVAVVAIGGPVGRARPAVATRAELRDTGADPLTLTETFDLVSTLALTHGLVLVAGVPGLLVPVGEAGWTMTDLAARLGAPVVVVTGEDPDAANHTTLALGALTGRGLAGTVVTVGGPATPERLAPMDRTAAGPAGGPPPMPERAEDGVTAATDGGTPAAAPADREARAGSGTDPGAAAQGATDAEAPAPGDLADRLPVTPAGRIPAGVDVSDREAARGYLNPMLHASSGRDPESAPAARPAVPAAPPVTSGVRVALALIALFVTMSLAAVGLAFCDRPESREVTAGWTAAPSPRVPAPTPSPSLTGVPVAQVCPVDQLDGEPARPGADVTSRVDGAWERIETWLAAKAPASHASLRPGARAADIDAAQERMSVAFPPDLVASLLRHDGAEGGDFPLPFMHEPVSVARIVQDRQMLCRVLADSFPDLDWWWNEGYIPFANSGAGARLFIDQRRDSPVPGRIGLFHDEDGGHFDDDWPTSVAELLEQTATSLETGQPFAGHYRPALTGDRLEWIML</sequence>
<dbReference type="SMART" id="SM00860">
    <property type="entry name" value="SMI1_KNR4"/>
    <property type="match status" value="1"/>
</dbReference>